<dbReference type="PROSITE" id="PS51352">
    <property type="entry name" value="THIOREDOXIN_2"/>
    <property type="match status" value="1"/>
</dbReference>
<dbReference type="GO" id="GO:0030313">
    <property type="term" value="C:cell envelope"/>
    <property type="evidence" value="ECO:0007669"/>
    <property type="project" value="UniProtKB-SubCell"/>
</dbReference>
<evidence type="ECO:0000259" key="7">
    <source>
        <dbReference type="PROSITE" id="PS51352"/>
    </source>
</evidence>
<dbReference type="InterPro" id="IPR000866">
    <property type="entry name" value="AhpC/TSA"/>
</dbReference>
<keyword evidence="3" id="KW-0735">Signal-anchor</keyword>
<dbReference type="InterPro" id="IPR013766">
    <property type="entry name" value="Thioredoxin_domain"/>
</dbReference>
<dbReference type="Proteomes" id="UP000319514">
    <property type="component" value="Unassembled WGS sequence"/>
</dbReference>
<feature type="signal peptide" evidence="6">
    <location>
        <begin position="1"/>
        <end position="23"/>
    </location>
</feature>
<feature type="chain" id="PRO_5038906246" evidence="6">
    <location>
        <begin position="24"/>
        <end position="198"/>
    </location>
</feature>
<accession>A0A542ZF51</accession>
<dbReference type="GO" id="GO:0016853">
    <property type="term" value="F:isomerase activity"/>
    <property type="evidence" value="ECO:0007669"/>
    <property type="project" value="UniProtKB-KW"/>
</dbReference>
<gene>
    <name evidence="8" type="ORF">FB474_0319</name>
</gene>
<evidence type="ECO:0000313" key="8">
    <source>
        <dbReference type="EMBL" id="TQL58976.1"/>
    </source>
</evidence>
<evidence type="ECO:0000256" key="2">
    <source>
        <dbReference type="ARBA" id="ARBA00022748"/>
    </source>
</evidence>
<organism evidence="8 9">
    <name type="scientific">Oryzihumus leptocrescens</name>
    <dbReference type="NCBI Taxonomy" id="297536"/>
    <lineage>
        <taxon>Bacteria</taxon>
        <taxon>Bacillati</taxon>
        <taxon>Actinomycetota</taxon>
        <taxon>Actinomycetes</taxon>
        <taxon>Micrococcales</taxon>
        <taxon>Intrasporangiaceae</taxon>
        <taxon>Oryzihumus</taxon>
    </lineage>
</organism>
<keyword evidence="5" id="KW-0676">Redox-active center</keyword>
<evidence type="ECO:0000256" key="4">
    <source>
        <dbReference type="ARBA" id="ARBA00023157"/>
    </source>
</evidence>
<evidence type="ECO:0000256" key="3">
    <source>
        <dbReference type="ARBA" id="ARBA00022968"/>
    </source>
</evidence>
<sequence length="198" mass="19843">MLALTGLLAGLLTGCAASTPAAATVPAQAAGHSAPAGATPGRSDANRYPLGLTVFPVGQRRTLPALQGQTLAGPALALSSLRGRTVVLNVWASWCEPCRTELPGLAALAAQLRASGVRFVGLDEDADPSAAASAVRSTGSAYPHLVDRGTLLARLSPWLPAAVPGSLVVDPEGRVAARVVGPVTAAQLRPLLAGLAPV</sequence>
<dbReference type="AlphaFoldDB" id="A0A542ZF51"/>
<keyword evidence="2" id="KW-0201">Cytochrome c-type biogenesis</keyword>
<dbReference type="Pfam" id="PF00578">
    <property type="entry name" value="AhpC-TSA"/>
    <property type="match status" value="1"/>
</dbReference>
<dbReference type="PANTHER" id="PTHR42852:SF6">
    <property type="entry name" value="THIOL:DISULFIDE INTERCHANGE PROTEIN DSBE"/>
    <property type="match status" value="1"/>
</dbReference>
<evidence type="ECO:0000256" key="1">
    <source>
        <dbReference type="ARBA" id="ARBA00004196"/>
    </source>
</evidence>
<dbReference type="GO" id="GO:0016491">
    <property type="term" value="F:oxidoreductase activity"/>
    <property type="evidence" value="ECO:0007669"/>
    <property type="project" value="InterPro"/>
</dbReference>
<keyword evidence="3" id="KW-0812">Transmembrane</keyword>
<dbReference type="InterPro" id="IPR036249">
    <property type="entry name" value="Thioredoxin-like_sf"/>
</dbReference>
<keyword evidence="9" id="KW-1185">Reference proteome</keyword>
<feature type="domain" description="Thioredoxin" evidence="7">
    <location>
        <begin position="28"/>
        <end position="197"/>
    </location>
</feature>
<dbReference type="GO" id="GO:0017004">
    <property type="term" value="P:cytochrome complex assembly"/>
    <property type="evidence" value="ECO:0007669"/>
    <property type="project" value="UniProtKB-KW"/>
</dbReference>
<dbReference type="SUPFAM" id="SSF52833">
    <property type="entry name" value="Thioredoxin-like"/>
    <property type="match status" value="1"/>
</dbReference>
<keyword evidence="8" id="KW-0413">Isomerase</keyword>
<keyword evidence="4" id="KW-1015">Disulfide bond</keyword>
<name>A0A542ZF51_9MICO</name>
<protein>
    <submittedName>
        <fullName evidence="8">Thiol-disulfide isomerase/thioredoxin</fullName>
    </submittedName>
</protein>
<dbReference type="InterPro" id="IPR017937">
    <property type="entry name" value="Thioredoxin_CS"/>
</dbReference>
<dbReference type="Gene3D" id="3.40.30.10">
    <property type="entry name" value="Glutaredoxin"/>
    <property type="match status" value="1"/>
</dbReference>
<reference evidence="8 9" key="1">
    <citation type="submission" date="2019-06" db="EMBL/GenBank/DDBJ databases">
        <title>Sequencing the genomes of 1000 actinobacteria strains.</title>
        <authorList>
            <person name="Klenk H.-P."/>
        </authorList>
    </citation>
    <scope>NUCLEOTIDE SEQUENCE [LARGE SCALE GENOMIC DNA]</scope>
    <source>
        <strain evidence="8 9">DSM 18082</strain>
    </source>
</reference>
<comment type="caution">
    <text evidence="8">The sequence shown here is derived from an EMBL/GenBank/DDBJ whole genome shotgun (WGS) entry which is preliminary data.</text>
</comment>
<dbReference type="InterPro" id="IPR050553">
    <property type="entry name" value="Thioredoxin_ResA/DsbE_sf"/>
</dbReference>
<evidence type="ECO:0000256" key="6">
    <source>
        <dbReference type="SAM" id="SignalP"/>
    </source>
</evidence>
<keyword evidence="6" id="KW-0732">Signal</keyword>
<comment type="subcellular location">
    <subcellularLocation>
        <location evidence="1">Cell envelope</location>
    </subcellularLocation>
</comment>
<dbReference type="GO" id="GO:0016209">
    <property type="term" value="F:antioxidant activity"/>
    <property type="evidence" value="ECO:0007669"/>
    <property type="project" value="InterPro"/>
</dbReference>
<dbReference type="RefSeq" id="WP_185745993.1">
    <property type="nucleotide sequence ID" value="NZ_BAAAKX010000003.1"/>
</dbReference>
<dbReference type="CDD" id="cd02966">
    <property type="entry name" value="TlpA_like_family"/>
    <property type="match status" value="1"/>
</dbReference>
<dbReference type="EMBL" id="VFOQ01000001">
    <property type="protein sequence ID" value="TQL58976.1"/>
    <property type="molecule type" value="Genomic_DNA"/>
</dbReference>
<dbReference type="PANTHER" id="PTHR42852">
    <property type="entry name" value="THIOL:DISULFIDE INTERCHANGE PROTEIN DSBE"/>
    <property type="match status" value="1"/>
</dbReference>
<proteinExistence type="predicted"/>
<dbReference type="PROSITE" id="PS00194">
    <property type="entry name" value="THIOREDOXIN_1"/>
    <property type="match status" value="1"/>
</dbReference>
<evidence type="ECO:0000313" key="9">
    <source>
        <dbReference type="Proteomes" id="UP000319514"/>
    </source>
</evidence>
<evidence type="ECO:0000256" key="5">
    <source>
        <dbReference type="ARBA" id="ARBA00023284"/>
    </source>
</evidence>